<dbReference type="eggNOG" id="ENOG50303D0">
    <property type="taxonomic scope" value="Bacteria"/>
</dbReference>
<gene>
    <name evidence="1" type="ORF">EU91_0899</name>
</gene>
<comment type="caution">
    <text evidence="1">The sequence shown here is derived from an EMBL/GenBank/DDBJ whole genome shotgun (WGS) entry which is preliminary data.</text>
</comment>
<organism evidence="1 2">
    <name type="scientific">Prochlorococcus marinus str. GP2</name>
    <dbReference type="NCBI Taxonomy" id="59925"/>
    <lineage>
        <taxon>Bacteria</taxon>
        <taxon>Bacillati</taxon>
        <taxon>Cyanobacteriota</taxon>
        <taxon>Cyanophyceae</taxon>
        <taxon>Synechococcales</taxon>
        <taxon>Prochlorococcaceae</taxon>
        <taxon>Prochlorococcus</taxon>
    </lineage>
</organism>
<sequence>MTAKGLKGLSHVKTFEESIFLIILGIQLFFRKKLRINTIKSPKPIKAKEKVNKKDNPIIKVLILEEIFWTISEELAGLCTEK</sequence>
<accession>A0A0A1ZEL3</accession>
<evidence type="ECO:0000313" key="1">
    <source>
        <dbReference type="EMBL" id="KGF87865.1"/>
    </source>
</evidence>
<dbReference type="Proteomes" id="UP000030598">
    <property type="component" value="Unassembled WGS sequence"/>
</dbReference>
<dbReference type="AlphaFoldDB" id="A0A0A1ZEL3"/>
<reference evidence="2" key="1">
    <citation type="journal article" date="2014" name="Sci. Data">
        <title>Genomes of diverse isolates of the marine cyanobacterium Prochlorococcus.</title>
        <authorList>
            <person name="Biller S."/>
            <person name="Berube P."/>
            <person name="Thompson J."/>
            <person name="Kelly L."/>
            <person name="Roggensack S."/>
            <person name="Awad L."/>
            <person name="Roache-Johnson K."/>
            <person name="Ding H."/>
            <person name="Giovannoni S.J."/>
            <person name="Moore L.R."/>
            <person name="Chisholm S.W."/>
        </authorList>
    </citation>
    <scope>NUCLEOTIDE SEQUENCE [LARGE SCALE GENOMIC DNA]</scope>
    <source>
        <strain evidence="2">GP2</strain>
    </source>
</reference>
<dbReference type="STRING" id="59925.EU91_0899"/>
<name>A0A0A1ZEL3_PROMR</name>
<dbReference type="EMBL" id="JNAH01000004">
    <property type="protein sequence ID" value="KGF87865.1"/>
    <property type="molecule type" value="Genomic_DNA"/>
</dbReference>
<proteinExistence type="predicted"/>
<protein>
    <submittedName>
        <fullName evidence="1">Uncharacterized protein</fullName>
    </submittedName>
</protein>
<evidence type="ECO:0000313" key="2">
    <source>
        <dbReference type="Proteomes" id="UP000030598"/>
    </source>
</evidence>